<proteinExistence type="evidence at transcript level"/>
<dbReference type="EMBL" id="KU925727">
    <property type="protein sequence ID" value="AOG75352.1"/>
    <property type="molecule type" value="mRNA"/>
</dbReference>
<dbReference type="InterPro" id="IPR000873">
    <property type="entry name" value="AMP-dep_synth/lig_dom"/>
</dbReference>
<evidence type="ECO:0000259" key="6">
    <source>
        <dbReference type="Pfam" id="PF13193"/>
    </source>
</evidence>
<sequence length="525" mass="59090">MDSDSNVHLGHLLFDSMKKHKKMICQIDAATGEEETYTSVLSRCIRMAKALRAFGLKPGDVLAFGGKNHIDIHIPFYAALFNGLPIVGVDPFFKYDEVKTLLNLTKPKIAFCQGESYEIYKRASDNLGLNMKIVTFDKGYPCSVTEFMDTYATNEREEDFKVQEIDIEKIYAFLVCTSGTSGKVKIAAFNHKPFIFKITKLLQQYKYDKQPGKRILNLSPVNWISNYFLSVGGPLIGDTKVQSSIPDSYDHIIDIINKYKPMQGLFSPTFIAYLVSKKDKVDLTCFKNISIAGSKIYPGVMADLKEMMAKDAIAMEAYGQTEMIGSVLAPNPAGPTGSCGRPLSLYAIKLVEPHTGEEVTEPYVNGELWAKGPRFTEYYNNPEETAKAFTEDGFFKTGDLLYKDENDNYFYVDRLKALIKYRNSHVIPMELEEIISKYPGVKHVCVIGISDPLDGERPLACIVTESGHTVNAQDIKDLIANKLSKNKQLRGGVIFLEKLPFTSSQKVARNKLQEIVQNMREQKYF</sequence>
<dbReference type="Gene3D" id="3.40.50.12780">
    <property type="entry name" value="N-terminal domain of ligase-like"/>
    <property type="match status" value="1"/>
</dbReference>
<evidence type="ECO:0000256" key="3">
    <source>
        <dbReference type="ARBA" id="ARBA00022598"/>
    </source>
</evidence>
<comment type="subcellular location">
    <subcellularLocation>
        <location evidence="1">Peroxisome</location>
    </subcellularLocation>
</comment>
<evidence type="ECO:0000259" key="5">
    <source>
        <dbReference type="Pfam" id="PF00501"/>
    </source>
</evidence>
<evidence type="ECO:0000256" key="2">
    <source>
        <dbReference type="ARBA" id="ARBA00006432"/>
    </source>
</evidence>
<dbReference type="Gene3D" id="3.30.300.30">
    <property type="match status" value="1"/>
</dbReference>
<feature type="domain" description="AMP-binding enzyme C-terminal" evidence="6">
    <location>
        <begin position="430"/>
        <end position="506"/>
    </location>
</feature>
<dbReference type="Pfam" id="PF00501">
    <property type="entry name" value="AMP-binding"/>
    <property type="match status" value="1"/>
</dbReference>
<protein>
    <submittedName>
        <fullName evidence="7">Luciferase-like 1</fullName>
    </submittedName>
</protein>
<reference evidence="7" key="1">
    <citation type="journal article" date="2016" name="Genome Biol. Evol.">
        <title>Gene Duplication and Gene Expression Changes Play a Role in the Evolution of Candidate Pollen Feeding Genes in Heliconius Butterflies.</title>
        <authorList>
            <person name="Smith G."/>
            <person name="Macias-Munoz A."/>
            <person name="Briscoe A.D."/>
        </authorList>
    </citation>
    <scope>NUCLEOTIDE SEQUENCE</scope>
</reference>
<keyword evidence="3" id="KW-0436">Ligase</keyword>
<dbReference type="PANTHER" id="PTHR24096:SF149">
    <property type="entry name" value="AMP-BINDING DOMAIN-CONTAINING PROTEIN-RELATED"/>
    <property type="match status" value="1"/>
</dbReference>
<dbReference type="AlphaFoldDB" id="A0A1B3TNX7"/>
<dbReference type="InterPro" id="IPR042099">
    <property type="entry name" value="ANL_N_sf"/>
</dbReference>
<evidence type="ECO:0000313" key="7">
    <source>
        <dbReference type="EMBL" id="AOG75352.1"/>
    </source>
</evidence>
<feature type="domain" description="AMP-dependent synthetase/ligase" evidence="5">
    <location>
        <begin position="16"/>
        <end position="379"/>
    </location>
</feature>
<evidence type="ECO:0000256" key="4">
    <source>
        <dbReference type="ARBA" id="ARBA00023140"/>
    </source>
</evidence>
<dbReference type="Pfam" id="PF13193">
    <property type="entry name" value="AMP-binding_C"/>
    <property type="match status" value="1"/>
</dbReference>
<feature type="non-terminal residue" evidence="7">
    <location>
        <position position="525"/>
    </location>
</feature>
<name>A0A1B3TNX7_9NEOP</name>
<comment type="similarity">
    <text evidence="2">Belongs to the ATP-dependent AMP-binding enzyme family.</text>
</comment>
<accession>A0A1B3TNX7</accession>
<dbReference type="InterPro" id="IPR045851">
    <property type="entry name" value="AMP-bd_C_sf"/>
</dbReference>
<dbReference type="PANTHER" id="PTHR24096">
    <property type="entry name" value="LONG-CHAIN-FATTY-ACID--COA LIGASE"/>
    <property type="match status" value="1"/>
</dbReference>
<dbReference type="InterPro" id="IPR025110">
    <property type="entry name" value="AMP-bd_C"/>
</dbReference>
<evidence type="ECO:0000256" key="1">
    <source>
        <dbReference type="ARBA" id="ARBA00004275"/>
    </source>
</evidence>
<dbReference type="SUPFAM" id="SSF56801">
    <property type="entry name" value="Acetyl-CoA synthetase-like"/>
    <property type="match status" value="1"/>
</dbReference>
<dbReference type="GO" id="GO:0005777">
    <property type="term" value="C:peroxisome"/>
    <property type="evidence" value="ECO:0007669"/>
    <property type="project" value="UniProtKB-SubCell"/>
</dbReference>
<dbReference type="GO" id="GO:0016405">
    <property type="term" value="F:CoA-ligase activity"/>
    <property type="evidence" value="ECO:0007669"/>
    <property type="project" value="TreeGrafter"/>
</dbReference>
<feature type="non-terminal residue" evidence="7">
    <location>
        <position position="1"/>
    </location>
</feature>
<organism evidence="7">
    <name type="scientific">Heliconius doris</name>
    <dbReference type="NCBI Taxonomy" id="33455"/>
    <lineage>
        <taxon>Eukaryota</taxon>
        <taxon>Metazoa</taxon>
        <taxon>Ecdysozoa</taxon>
        <taxon>Arthropoda</taxon>
        <taxon>Hexapoda</taxon>
        <taxon>Insecta</taxon>
        <taxon>Pterygota</taxon>
        <taxon>Neoptera</taxon>
        <taxon>Endopterygota</taxon>
        <taxon>Lepidoptera</taxon>
        <taxon>Glossata</taxon>
        <taxon>Ditrysia</taxon>
        <taxon>Papilionoidea</taxon>
        <taxon>Nymphalidae</taxon>
        <taxon>Heliconiinae</taxon>
        <taxon>Heliconiini</taxon>
        <taxon>Heliconius</taxon>
    </lineage>
</organism>
<keyword evidence="4" id="KW-0576">Peroxisome</keyword>